<feature type="compositionally biased region" description="Acidic residues" evidence="1">
    <location>
        <begin position="157"/>
        <end position="170"/>
    </location>
</feature>
<dbReference type="EMBL" id="ABCC02000011">
    <property type="protein sequence ID" value="EDP18791.1"/>
    <property type="molecule type" value="Genomic_DNA"/>
</dbReference>
<feature type="transmembrane region" description="Helical" evidence="2">
    <location>
        <begin position="258"/>
        <end position="277"/>
    </location>
</feature>
<feature type="transmembrane region" description="Helical" evidence="2">
    <location>
        <begin position="486"/>
        <end position="503"/>
    </location>
</feature>
<reference evidence="3 4" key="1">
    <citation type="submission" date="2007-08" db="EMBL/GenBank/DDBJ databases">
        <authorList>
            <person name="Fulton L."/>
            <person name="Clifton S."/>
            <person name="Fulton B."/>
            <person name="Xu J."/>
            <person name="Minx P."/>
            <person name="Pepin K.H."/>
            <person name="Johnson M."/>
            <person name="Thiruvilangam P."/>
            <person name="Bhonagiri V."/>
            <person name="Nash W.E."/>
            <person name="Mardis E.R."/>
            <person name="Wilson R.K."/>
        </authorList>
    </citation>
    <scope>NUCLEOTIDE SEQUENCE [LARGE SCALE GENOMIC DNA]</scope>
    <source>
        <strain evidence="4">ATCC BAA-613 / DSM 15670 / CCUG 46953 / JCM 12243 / WAL 16351</strain>
    </source>
</reference>
<evidence type="ECO:0000256" key="1">
    <source>
        <dbReference type="SAM" id="MobiDB-lite"/>
    </source>
</evidence>
<keyword evidence="2" id="KW-0812">Transmembrane</keyword>
<feature type="region of interest" description="Disordered" evidence="1">
    <location>
        <begin position="1013"/>
        <end position="1048"/>
    </location>
</feature>
<keyword evidence="2" id="KW-1133">Transmembrane helix</keyword>
<dbReference type="Pfam" id="PF09586">
    <property type="entry name" value="YfhO"/>
    <property type="match status" value="2"/>
</dbReference>
<feature type="transmembrane region" description="Helical" evidence="2">
    <location>
        <begin position="551"/>
        <end position="568"/>
    </location>
</feature>
<feature type="compositionally biased region" description="Basic and acidic residues" evidence="1">
    <location>
        <begin position="1027"/>
        <end position="1048"/>
    </location>
</feature>
<dbReference type="Proteomes" id="UP000005396">
    <property type="component" value="Unassembled WGS sequence"/>
</dbReference>
<accession>A8RJA8</accession>
<dbReference type="HOGENOM" id="CLU_008413_0_0_9"/>
<feature type="transmembrane region" description="Helical" evidence="2">
    <location>
        <begin position="515"/>
        <end position="539"/>
    </location>
</feature>
<feature type="transmembrane region" description="Helical" evidence="2">
    <location>
        <begin position="203"/>
        <end position="220"/>
    </location>
</feature>
<feature type="transmembrane region" description="Helical" evidence="2">
    <location>
        <begin position="575"/>
        <end position="594"/>
    </location>
</feature>
<dbReference type="InterPro" id="IPR018580">
    <property type="entry name" value="Uncharacterised_YfhO"/>
</dbReference>
<dbReference type="PANTHER" id="PTHR38454">
    <property type="entry name" value="INTEGRAL MEMBRANE PROTEIN-RELATED"/>
    <property type="match status" value="1"/>
</dbReference>
<evidence type="ECO:0000313" key="3">
    <source>
        <dbReference type="EMBL" id="EDP18791.1"/>
    </source>
</evidence>
<feature type="transmembrane region" description="Helical" evidence="2">
    <location>
        <begin position="326"/>
        <end position="343"/>
    </location>
</feature>
<dbReference type="AlphaFoldDB" id="A8RJA8"/>
<dbReference type="PaxDb" id="411902-CLOBOL_01153"/>
<feature type="transmembrane region" description="Helical" evidence="2">
    <location>
        <begin position="297"/>
        <end position="317"/>
    </location>
</feature>
<evidence type="ECO:0000313" key="4">
    <source>
        <dbReference type="Proteomes" id="UP000005396"/>
    </source>
</evidence>
<dbReference type="RefSeq" id="WP_002568470.1">
    <property type="nucleotide sequence ID" value="NZ_DS480671.1"/>
</dbReference>
<proteinExistence type="predicted"/>
<feature type="transmembrane region" description="Helical" evidence="2">
    <location>
        <begin position="629"/>
        <end position="650"/>
    </location>
</feature>
<feature type="transmembrane region" description="Helical" evidence="2">
    <location>
        <begin position="990"/>
        <end position="1009"/>
    </location>
</feature>
<dbReference type="eggNOG" id="COG4485">
    <property type="taxonomic scope" value="Bacteria"/>
</dbReference>
<feature type="compositionally biased region" description="Basic and acidic residues" evidence="1">
    <location>
        <begin position="26"/>
        <end position="36"/>
    </location>
</feature>
<evidence type="ECO:0008006" key="5">
    <source>
        <dbReference type="Google" id="ProtNLM"/>
    </source>
</evidence>
<feature type="transmembrane region" description="Helical" evidence="2">
    <location>
        <begin position="600"/>
        <end position="622"/>
    </location>
</feature>
<comment type="caution">
    <text evidence="3">The sequence shown here is derived from an EMBL/GenBank/DDBJ whole genome shotgun (WGS) entry which is preliminary data.</text>
</comment>
<protein>
    <recommendedName>
        <fullName evidence="5">YfhO family protein</fullName>
    </recommendedName>
</protein>
<feature type="transmembrane region" description="Helical" evidence="2">
    <location>
        <begin position="375"/>
        <end position="404"/>
    </location>
</feature>
<feature type="region of interest" description="Disordered" evidence="1">
    <location>
        <begin position="19"/>
        <end position="51"/>
    </location>
</feature>
<evidence type="ECO:0000256" key="2">
    <source>
        <dbReference type="SAM" id="Phobius"/>
    </source>
</evidence>
<feature type="transmembrane region" description="Helical" evidence="2">
    <location>
        <begin position="424"/>
        <end position="444"/>
    </location>
</feature>
<dbReference type="PANTHER" id="PTHR38454:SF1">
    <property type="entry name" value="INTEGRAL MEMBRANE PROTEIN"/>
    <property type="match status" value="1"/>
</dbReference>
<name>A8RJA8_ENTBW</name>
<sequence>MEREEIERVERELDAILKLVQPEPTMQDKAREEALSKEPVSGGDKTTSEEYLTEEGTLEAYLFGDDSSEENASEYDGADKYAADKYAANKYAADKYAVDKYAVDKYAADKYTADKYAADEYAADEYAADKYAADKYAADKYAADNYIADRYTADEYTSEEDEYGMEEENETAGQDRQQYDKRETGMSQTENRRGLRLLKPSDGLVAAFFVPVVAMIIIFAQRGIFPFGEECFLRTDMYHQYAPFFSEFQYKLTHGGSLLYSWDIGMGVNFSALYAYYLASPVNWLLILCPKKFIIEFMTILIVLKTGLSGLSFSWYLKKHFGVKKFGVGFFGIFYALSGYMAAYSWNIMWLDCIMLFPLILLGLEQLVKEKKGTLYCITLGLSILSNYYISIMICIFMVIYVIAQMTLNPPKSFGEFMGTGLRFAFYSLLAGGLAAVVLLPEIYALQVTASGDFDFPKTFSSYFSIFDMIARHIGNVGTEIGLDHWPNIYCGVAVLMFFLLYLGSRKITFREKAVYCSMLVLFYASFSVNVLNFIWHGFHYPNSLPCRQSFIYIALMLFMCYHAYIHLEDMSWKSVCLAFWGAVSFVLLAEKLVDNPEQYHFSVFYAALLFIAIYGGLIYLYHKGKWSLDAILLTALAVVAIEAAVNTAVTSIPTTSRTSYVKDNQDVEDLVWNIKSDTFYRVEKTDRKTKNDGAWMNFPSVSLFSSTANASLSDFFRRMGCESSTNAYSITGSTPLVDSLMSVRYGIYGDQQPADGLRDLSARKGSMWLYENKFTLPVAFMLPSDVEGNWILDSGNPAHVQNDLCDVLDTEHVLLPNESVTEGRKLTFTAQETGDYYVYVTNKKVKEVTAVIGEQTESFDNVDRGYFMELGRINKDVEVRLETGDDGSPTLQAEVWRFNPQALEAVYGKMNQNPMVLSRWTDTELSGSITAESAGVMYTSIPYDKGWTILVDGKAVTPRKMFDTFLAVDIGEGTHRISFSYEPEGLRTGAWITGASAAVLGVTVLVGISRKKKKDRVVSGYSIRKNSKENKKSQKKENSSKQESGGK</sequence>
<organism evidence="3 4">
    <name type="scientific">Enterocloster bolteae (strain ATCC BAA-613 / DSM 15670 / CCUG 46953 / JCM 12243 / WAL 16351)</name>
    <name type="common">Clostridium bolteae</name>
    <dbReference type="NCBI Taxonomy" id="411902"/>
    <lineage>
        <taxon>Bacteria</taxon>
        <taxon>Bacillati</taxon>
        <taxon>Bacillota</taxon>
        <taxon>Clostridia</taxon>
        <taxon>Lachnospirales</taxon>
        <taxon>Lachnospiraceae</taxon>
        <taxon>Enterocloster</taxon>
    </lineage>
</organism>
<feature type="region of interest" description="Disordered" evidence="1">
    <location>
        <begin position="157"/>
        <end position="192"/>
    </location>
</feature>
<keyword evidence="2" id="KW-0472">Membrane</keyword>
<gene>
    <name evidence="3" type="ORF">CLOBOL_01153</name>
</gene>
<reference evidence="3 4" key="2">
    <citation type="submission" date="2007-09" db="EMBL/GenBank/DDBJ databases">
        <title>Draft genome sequence of Clostridium bolteae (ATCC BAA-613).</title>
        <authorList>
            <person name="Sudarsanam P."/>
            <person name="Ley R."/>
            <person name="Guruge J."/>
            <person name="Turnbaugh P.J."/>
            <person name="Mahowald M."/>
            <person name="Liep D."/>
            <person name="Gordon J."/>
        </authorList>
    </citation>
    <scope>NUCLEOTIDE SEQUENCE [LARGE SCALE GENOMIC DNA]</scope>
    <source>
        <strain evidence="4">ATCC BAA-613 / DSM 15670 / CCUG 46953 / JCM 12243 / WAL 16351</strain>
    </source>
</reference>